<dbReference type="InterPro" id="IPR000010">
    <property type="entry name" value="Cystatin_dom"/>
</dbReference>
<keyword evidence="3 6" id="KW-0732">Signal</keyword>
<dbReference type="FunFam" id="3.10.450.10:FF:000002">
    <property type="entry name" value="Kininogen 1"/>
    <property type="match status" value="2"/>
</dbReference>
<name>A0A6J1VGC5_9SAUR</name>
<dbReference type="RefSeq" id="XP_026539613.1">
    <property type="nucleotide sequence ID" value="XM_026683828.1"/>
</dbReference>
<evidence type="ECO:0000313" key="8">
    <source>
        <dbReference type="Proteomes" id="UP000504612"/>
    </source>
</evidence>
<protein>
    <submittedName>
        <fullName evidence="9">Kininogen-1-like</fullName>
    </submittedName>
</protein>
<dbReference type="Pfam" id="PF00031">
    <property type="entry name" value="Cystatin"/>
    <property type="match status" value="3"/>
</dbReference>
<dbReference type="GO" id="GO:0004869">
    <property type="term" value="F:cysteine-type endopeptidase inhibitor activity"/>
    <property type="evidence" value="ECO:0007669"/>
    <property type="project" value="InterPro"/>
</dbReference>
<feature type="signal peptide" evidence="6">
    <location>
        <begin position="1"/>
        <end position="16"/>
    </location>
</feature>
<keyword evidence="8" id="KW-1185">Reference proteome</keyword>
<keyword evidence="4" id="KW-1015">Disulfide bond</keyword>
<proteinExistence type="predicted"/>
<dbReference type="PANTHER" id="PTHR13814">
    <property type="entry name" value="FETUIN"/>
    <property type="match status" value="1"/>
</dbReference>
<sequence>MEVFILLLLGIGLCQAARDKLDRNDPEVVDAVAGAITALNEDRSHGNKLALDAILHAYRIADPRKKFLINYHVRETVCPIAVDKPWQKCELLRTSKAHSGNCVANIDINESEQFTSISQNCKISQGQKNIEQSHWEFVDLSQCVGCWHRIKTLSPRVLHIVRHTVRQFNNQSQYSSLFGFPVINEAESQVVNGVNYRFKYSIKETNCSKKEFVDLSPECRPLSGGLNVFCKAKAYIDNRGKLIHSEVECRLEAEDNMRTLAQVCPGCHSPIAPDSQELKRHLEAVVKLFNIKSSSDFYFKIVDITKISGQMLIGHVYRIDFKAQRTNCSKAEVEKPDKNCHAVKGGELMTCHALIYVKPWEPSVVPEVTCTDNQPFQAHELGEPKILEDEFNVFHDYEEQNW</sequence>
<dbReference type="AlphaFoldDB" id="A0A6J1VGC5"/>
<dbReference type="InterPro" id="IPR050735">
    <property type="entry name" value="Kininogen_Fetuin_HRG"/>
</dbReference>
<evidence type="ECO:0000256" key="3">
    <source>
        <dbReference type="ARBA" id="ARBA00022729"/>
    </source>
</evidence>
<evidence type="ECO:0000256" key="5">
    <source>
        <dbReference type="ARBA" id="ARBA00023180"/>
    </source>
</evidence>
<evidence type="ECO:0000313" key="9">
    <source>
        <dbReference type="RefSeq" id="XP_026539613.1"/>
    </source>
</evidence>
<dbReference type="PANTHER" id="PTHR13814:SF12">
    <property type="entry name" value="KININOGEN-1"/>
    <property type="match status" value="1"/>
</dbReference>
<accession>A0A6J1VGC5</accession>
<feature type="chain" id="PRO_5026824499" evidence="6">
    <location>
        <begin position="17"/>
        <end position="402"/>
    </location>
</feature>
<feature type="domain" description="Cystatin kininogen-type" evidence="7">
    <location>
        <begin position="152"/>
        <end position="255"/>
    </location>
</feature>
<gene>
    <name evidence="9" type="primary">LOC113422709</name>
</gene>
<evidence type="ECO:0000256" key="1">
    <source>
        <dbReference type="ARBA" id="ARBA00022690"/>
    </source>
</evidence>
<evidence type="ECO:0000259" key="7">
    <source>
        <dbReference type="PROSITE" id="PS51647"/>
    </source>
</evidence>
<organism evidence="8 9">
    <name type="scientific">Notechis scutatus</name>
    <name type="common">mainland tiger snake</name>
    <dbReference type="NCBI Taxonomy" id="8663"/>
    <lineage>
        <taxon>Eukaryota</taxon>
        <taxon>Metazoa</taxon>
        <taxon>Chordata</taxon>
        <taxon>Craniata</taxon>
        <taxon>Vertebrata</taxon>
        <taxon>Euteleostomi</taxon>
        <taxon>Lepidosauria</taxon>
        <taxon>Squamata</taxon>
        <taxon>Bifurcata</taxon>
        <taxon>Unidentata</taxon>
        <taxon>Episquamata</taxon>
        <taxon>Toxicofera</taxon>
        <taxon>Serpentes</taxon>
        <taxon>Colubroidea</taxon>
        <taxon>Elapidae</taxon>
        <taxon>Hydrophiinae</taxon>
        <taxon>Notechis</taxon>
    </lineage>
</organism>
<dbReference type="InterPro" id="IPR046350">
    <property type="entry name" value="Cystatin_sf"/>
</dbReference>
<dbReference type="PROSITE" id="PS51647">
    <property type="entry name" value="CYSTATIN_KININOGEN"/>
    <property type="match status" value="1"/>
</dbReference>
<dbReference type="SUPFAM" id="SSF54403">
    <property type="entry name" value="Cystatin/monellin"/>
    <property type="match status" value="3"/>
</dbReference>
<dbReference type="CDD" id="cd00042">
    <property type="entry name" value="CY"/>
    <property type="match status" value="2"/>
</dbReference>
<evidence type="ECO:0000256" key="6">
    <source>
        <dbReference type="SAM" id="SignalP"/>
    </source>
</evidence>
<dbReference type="GO" id="GO:0005576">
    <property type="term" value="C:extracellular region"/>
    <property type="evidence" value="ECO:0007669"/>
    <property type="project" value="TreeGrafter"/>
</dbReference>
<evidence type="ECO:0000256" key="4">
    <source>
        <dbReference type="ARBA" id="ARBA00023157"/>
    </source>
</evidence>
<keyword evidence="2" id="KW-0789">Thiol protease inhibitor</keyword>
<evidence type="ECO:0000256" key="2">
    <source>
        <dbReference type="ARBA" id="ARBA00022704"/>
    </source>
</evidence>
<keyword evidence="1" id="KW-0646">Protease inhibitor</keyword>
<dbReference type="Gene3D" id="3.10.450.10">
    <property type="match status" value="3"/>
</dbReference>
<dbReference type="KEGG" id="nss:113422709"/>
<dbReference type="InterPro" id="IPR027358">
    <property type="entry name" value="Kininogen-type_cystatin_dom"/>
</dbReference>
<keyword evidence="5" id="KW-0325">Glycoprotein</keyword>
<dbReference type="GeneID" id="113422709"/>
<dbReference type="SMART" id="SM00043">
    <property type="entry name" value="CY"/>
    <property type="match status" value="3"/>
</dbReference>
<dbReference type="Proteomes" id="UP000504612">
    <property type="component" value="Unplaced"/>
</dbReference>
<reference evidence="9" key="1">
    <citation type="submission" date="2025-08" db="UniProtKB">
        <authorList>
            <consortium name="RefSeq"/>
        </authorList>
    </citation>
    <scope>IDENTIFICATION</scope>
</reference>